<accession>A0A1G8ABG5</accession>
<dbReference type="InterPro" id="IPR036249">
    <property type="entry name" value="Thioredoxin-like_sf"/>
</dbReference>
<dbReference type="RefSeq" id="WP_090600045.1">
    <property type="nucleotide sequence ID" value="NZ_FNCS01000028.1"/>
</dbReference>
<dbReference type="CDD" id="cd03205">
    <property type="entry name" value="GST_C_6"/>
    <property type="match status" value="1"/>
</dbReference>
<dbReference type="GO" id="GO:0005737">
    <property type="term" value="C:cytoplasm"/>
    <property type="evidence" value="ECO:0007669"/>
    <property type="project" value="TreeGrafter"/>
</dbReference>
<dbReference type="InterPro" id="IPR050983">
    <property type="entry name" value="GST_Omega/HSP26"/>
</dbReference>
<dbReference type="Gene3D" id="3.40.30.10">
    <property type="entry name" value="Glutaredoxin"/>
    <property type="match status" value="1"/>
</dbReference>
<proteinExistence type="predicted"/>
<dbReference type="PANTHER" id="PTHR43968:SF6">
    <property type="entry name" value="GLUTATHIONE S-TRANSFERASE OMEGA"/>
    <property type="match status" value="1"/>
</dbReference>
<dbReference type="InterPro" id="IPR036282">
    <property type="entry name" value="Glutathione-S-Trfase_C_sf"/>
</dbReference>
<dbReference type="PANTHER" id="PTHR43968">
    <property type="match status" value="1"/>
</dbReference>
<dbReference type="SUPFAM" id="SSF52833">
    <property type="entry name" value="Thioredoxin-like"/>
    <property type="match status" value="1"/>
</dbReference>
<dbReference type="STRING" id="440168.SAMN04487974_12815"/>
<dbReference type="AlphaFoldDB" id="A0A1G8ABG5"/>
<evidence type="ECO:0000313" key="2">
    <source>
        <dbReference type="EMBL" id="SDH18314.1"/>
    </source>
</evidence>
<dbReference type="Gene3D" id="1.20.1050.10">
    <property type="match status" value="1"/>
</dbReference>
<dbReference type="OrthoDB" id="9795329at2"/>
<dbReference type="InterPro" id="IPR004045">
    <property type="entry name" value="Glutathione_S-Trfase_N"/>
</dbReference>
<evidence type="ECO:0000259" key="1">
    <source>
        <dbReference type="PROSITE" id="PS50404"/>
    </source>
</evidence>
<sequence>MKLFWSSRSPFVRQVMIVAHEQGLERQIELIAETVAMAAPNARVMAHNPLNKIPVLILDNGGVLYDSRVIIDYLDTIAGGVPLIPIGANARLSALRQQALGMGLLDLAVLWRSEMMRPVPQQNQALLKSFAAKFEAGLSVLEGEADELAGTEMTVGHIALATVLAYLDFRFQSLDWRRAHPHAAEFAAILEQRPAFQATRLSDG</sequence>
<dbReference type="SUPFAM" id="SSF47616">
    <property type="entry name" value="GST C-terminal domain-like"/>
    <property type="match status" value="1"/>
</dbReference>
<keyword evidence="3" id="KW-1185">Reference proteome</keyword>
<dbReference type="EMBL" id="FNCS01000028">
    <property type="protein sequence ID" value="SDH18314.1"/>
    <property type="molecule type" value="Genomic_DNA"/>
</dbReference>
<dbReference type="Pfam" id="PF13410">
    <property type="entry name" value="GST_C_2"/>
    <property type="match status" value="1"/>
</dbReference>
<name>A0A1G8ABG5_9HYPH</name>
<feature type="domain" description="GST N-terminal" evidence="1">
    <location>
        <begin position="1"/>
        <end position="82"/>
    </location>
</feature>
<dbReference type="GO" id="GO:0016740">
    <property type="term" value="F:transferase activity"/>
    <property type="evidence" value="ECO:0007669"/>
    <property type="project" value="UniProtKB-KW"/>
</dbReference>
<gene>
    <name evidence="2" type="ORF">SAMN04487974_12815</name>
</gene>
<dbReference type="CDD" id="cd03049">
    <property type="entry name" value="GST_N_3"/>
    <property type="match status" value="1"/>
</dbReference>
<reference evidence="2 3" key="1">
    <citation type="submission" date="2016-10" db="EMBL/GenBank/DDBJ databases">
        <authorList>
            <person name="de Groot N.N."/>
        </authorList>
    </citation>
    <scope>NUCLEOTIDE SEQUENCE [LARGE SCALE GENOMIC DNA]</scope>
    <source>
        <strain evidence="2 3">CGMCC 1.10267</strain>
    </source>
</reference>
<dbReference type="PROSITE" id="PS50404">
    <property type="entry name" value="GST_NTER"/>
    <property type="match status" value="1"/>
</dbReference>
<evidence type="ECO:0000313" key="3">
    <source>
        <dbReference type="Proteomes" id="UP000199495"/>
    </source>
</evidence>
<dbReference type="Pfam" id="PF13409">
    <property type="entry name" value="GST_N_2"/>
    <property type="match status" value="1"/>
</dbReference>
<organism evidence="2 3">
    <name type="scientific">Pelagibacterium luteolum</name>
    <dbReference type="NCBI Taxonomy" id="440168"/>
    <lineage>
        <taxon>Bacteria</taxon>
        <taxon>Pseudomonadati</taxon>
        <taxon>Pseudomonadota</taxon>
        <taxon>Alphaproteobacteria</taxon>
        <taxon>Hyphomicrobiales</taxon>
        <taxon>Devosiaceae</taxon>
        <taxon>Pelagibacterium</taxon>
    </lineage>
</organism>
<keyword evidence="2" id="KW-0808">Transferase</keyword>
<protein>
    <submittedName>
        <fullName evidence="2">Glutathione S-transferase</fullName>
    </submittedName>
</protein>
<dbReference type="Proteomes" id="UP000199495">
    <property type="component" value="Unassembled WGS sequence"/>
</dbReference>